<reference evidence="1" key="1">
    <citation type="submission" date="2022-01" db="EMBL/GenBank/DDBJ databases">
        <authorList>
            <person name="King R."/>
        </authorList>
    </citation>
    <scope>NUCLEOTIDE SEQUENCE</scope>
</reference>
<dbReference type="Proteomes" id="UP001153636">
    <property type="component" value="Chromosome 3"/>
</dbReference>
<organism evidence="1 2">
    <name type="scientific">Psylliodes chrysocephalus</name>
    <dbReference type="NCBI Taxonomy" id="3402493"/>
    <lineage>
        <taxon>Eukaryota</taxon>
        <taxon>Metazoa</taxon>
        <taxon>Ecdysozoa</taxon>
        <taxon>Arthropoda</taxon>
        <taxon>Hexapoda</taxon>
        <taxon>Insecta</taxon>
        <taxon>Pterygota</taxon>
        <taxon>Neoptera</taxon>
        <taxon>Endopterygota</taxon>
        <taxon>Coleoptera</taxon>
        <taxon>Polyphaga</taxon>
        <taxon>Cucujiformia</taxon>
        <taxon>Chrysomeloidea</taxon>
        <taxon>Chrysomelidae</taxon>
        <taxon>Galerucinae</taxon>
        <taxon>Alticini</taxon>
        <taxon>Psylliodes</taxon>
    </lineage>
</organism>
<dbReference type="PANTHER" id="PTHR36693:SF1">
    <property type="entry name" value="GH02722P"/>
    <property type="match status" value="1"/>
</dbReference>
<dbReference type="AlphaFoldDB" id="A0A9P0CT14"/>
<dbReference type="OrthoDB" id="121932at2759"/>
<evidence type="ECO:0000313" key="1">
    <source>
        <dbReference type="EMBL" id="CAH1107759.1"/>
    </source>
</evidence>
<dbReference type="EMBL" id="OV651815">
    <property type="protein sequence ID" value="CAH1107759.1"/>
    <property type="molecule type" value="Genomic_DNA"/>
</dbReference>
<protein>
    <submittedName>
        <fullName evidence="1">Uncharacterized protein</fullName>
    </submittedName>
</protein>
<proteinExistence type="predicted"/>
<gene>
    <name evidence="1" type="ORF">PSYICH_LOCUS8612</name>
</gene>
<dbReference type="InterPro" id="IPR032072">
    <property type="entry name" value="DUF4807"/>
</dbReference>
<keyword evidence="2" id="KW-1185">Reference proteome</keyword>
<evidence type="ECO:0000313" key="2">
    <source>
        <dbReference type="Proteomes" id="UP001153636"/>
    </source>
</evidence>
<dbReference type="Pfam" id="PF16065">
    <property type="entry name" value="DUF4807"/>
    <property type="match status" value="1"/>
</dbReference>
<name>A0A9P0CT14_9CUCU</name>
<accession>A0A9P0CT14</accession>
<dbReference type="PANTHER" id="PTHR36693">
    <property type="entry name" value="GH02722P"/>
    <property type="match status" value="1"/>
</dbReference>
<sequence>MSQLYLCCTDRSFNLGIFILKDCNIETPEEPIEINVSKRVDVDSVFVHYLMKELFLSDLYRTHFIQNFTKKHKIELLKLYLLPTKYNLIDYNWNERVYQLVRERCELDHTLSWLSTLGGAFSALGDYFATCAETAGKISVHQLKLALRLRDPSIAARCRLYLSLSLIQKKKYKLARWIIEREYENAKSATVIDARLLNMCRDISKLRTTPHNHVL</sequence>